<gene>
    <name evidence="2" type="ORF">JMJ55_17100</name>
</gene>
<proteinExistence type="predicted"/>
<dbReference type="Pfam" id="PF05193">
    <property type="entry name" value="Peptidase_M16_C"/>
    <property type="match status" value="1"/>
</dbReference>
<reference evidence="2 3" key="1">
    <citation type="submission" date="2021-01" db="EMBL/GenBank/DDBJ databases">
        <title>Belnapia mucosa sp. nov. and Belnapia arida sp. nov., isolated from the Tabernas Desert (Almeria, Spain).</title>
        <authorList>
            <person name="Molina-Menor E."/>
            <person name="Vidal-Verdu A."/>
            <person name="Calonge A."/>
            <person name="Satari L."/>
            <person name="Pereto Magraner J."/>
            <person name="Porcar Miralles M."/>
        </authorList>
    </citation>
    <scope>NUCLEOTIDE SEQUENCE [LARGE SCALE GENOMIC DNA]</scope>
    <source>
        <strain evidence="2 3">T6</strain>
    </source>
</reference>
<dbReference type="PANTHER" id="PTHR11851">
    <property type="entry name" value="METALLOPROTEASE"/>
    <property type="match status" value="1"/>
</dbReference>
<dbReference type="InterPro" id="IPR011249">
    <property type="entry name" value="Metalloenz_LuxS/M16"/>
</dbReference>
<dbReference type="RefSeq" id="WP_202826798.1">
    <property type="nucleotide sequence ID" value="NZ_JAEUXJ010000007.1"/>
</dbReference>
<evidence type="ECO:0000313" key="2">
    <source>
        <dbReference type="EMBL" id="MBL6457056.1"/>
    </source>
</evidence>
<protein>
    <submittedName>
        <fullName evidence="2">Insulinase family protein</fullName>
    </submittedName>
</protein>
<name>A0ABS1V7B0_9PROT</name>
<organism evidence="2 3">
    <name type="scientific">Belnapia mucosa</name>
    <dbReference type="NCBI Taxonomy" id="2804532"/>
    <lineage>
        <taxon>Bacteria</taxon>
        <taxon>Pseudomonadati</taxon>
        <taxon>Pseudomonadota</taxon>
        <taxon>Alphaproteobacteria</taxon>
        <taxon>Acetobacterales</taxon>
        <taxon>Roseomonadaceae</taxon>
        <taxon>Belnapia</taxon>
    </lineage>
</organism>
<dbReference type="EMBL" id="JAEUXJ010000007">
    <property type="protein sequence ID" value="MBL6457056.1"/>
    <property type="molecule type" value="Genomic_DNA"/>
</dbReference>
<dbReference type="Gene3D" id="3.30.830.10">
    <property type="entry name" value="Metalloenzyme, LuxS/M16 peptidase-like"/>
    <property type="match status" value="2"/>
</dbReference>
<keyword evidence="3" id="KW-1185">Reference proteome</keyword>
<comment type="caution">
    <text evidence="2">The sequence shown here is derived from an EMBL/GenBank/DDBJ whole genome shotgun (WGS) entry which is preliminary data.</text>
</comment>
<dbReference type="InterPro" id="IPR050361">
    <property type="entry name" value="MPP/UQCRC_Complex"/>
</dbReference>
<accession>A0ABS1V7B0</accession>
<dbReference type="InterPro" id="IPR007863">
    <property type="entry name" value="Peptidase_M16_C"/>
</dbReference>
<dbReference type="Proteomes" id="UP000606490">
    <property type="component" value="Unassembled WGS sequence"/>
</dbReference>
<sequence>MSGTTPAPGEEHGFSLPIQVVEAEGITAWLVEDQSVPVVSFAWSWSGGAALDPTGQEGAAAMAANLLTEGAGSLRANDFADALRDQAITLNFSADRDSLEGGFRALTTALPEAVRLARLAMTEPRLDEDAVERVRARSVAAARRALETPRGQAGQAFWAAAFPGHSAGRPSGGTPDSLTGLPVEAIRAALGRQLRHEGLLVAVSGAISAADLRALLPTLFAGLPAGAPPALPPLPPFRAFGQQVLAVATPQSSVVFGQEGLSAADPDWEAAQVMLRILAGGSFTSRLMQSVREERGLAYGIAAGIDLLFGHGIVIGSVATENARVAETLSVTRAEWARMAAGGPTEAELADAVAFLTGSMPLQLSDSRRVADTLLSLRQNNRPRNWLAERPARLRALTRERLAAVAARVLAPDALSVIIAGQPAGL</sequence>
<dbReference type="SUPFAM" id="SSF63411">
    <property type="entry name" value="LuxS/MPP-like metallohydrolase"/>
    <property type="match status" value="2"/>
</dbReference>
<evidence type="ECO:0000259" key="1">
    <source>
        <dbReference type="Pfam" id="PF05193"/>
    </source>
</evidence>
<evidence type="ECO:0000313" key="3">
    <source>
        <dbReference type="Proteomes" id="UP000606490"/>
    </source>
</evidence>
<dbReference type="PANTHER" id="PTHR11851:SF224">
    <property type="entry name" value="PROCESSING PROTEASE"/>
    <property type="match status" value="1"/>
</dbReference>
<feature type="domain" description="Peptidase M16 C-terminal" evidence="1">
    <location>
        <begin position="200"/>
        <end position="354"/>
    </location>
</feature>